<reference evidence="2" key="1">
    <citation type="journal article" date="2011" name="Genetics">
        <title>Massive changes in genome architecture accompany the transition to self-fertility in the filamentous fungus Neurospora tetrasperma.</title>
        <authorList>
            <person name="Ellison C.E."/>
            <person name="Stajich J.E."/>
            <person name="Jacobson D.J."/>
            <person name="Natvig D.O."/>
            <person name="Lapidus A."/>
            <person name="Foster B."/>
            <person name="Aerts A."/>
            <person name="Riley R."/>
            <person name="Lindquist E.A."/>
            <person name="Grigoriev I.V."/>
            <person name="Taylor J.W."/>
        </authorList>
    </citation>
    <scope>NUCLEOTIDE SEQUENCE [LARGE SCALE GENOMIC DNA]</scope>
    <source>
        <strain evidence="2">FGSC 2508 / P0657</strain>
    </source>
</reference>
<keyword evidence="2" id="KW-1185">Reference proteome</keyword>
<dbReference type="EMBL" id="GL891303">
    <property type="protein sequence ID" value="EGO59615.1"/>
    <property type="molecule type" value="Genomic_DNA"/>
</dbReference>
<gene>
    <name evidence="1" type="ORF">NEUTE1DRAFT_116579</name>
</gene>
<dbReference type="GeneID" id="20823071"/>
<dbReference type="VEuPathDB" id="FungiDB:NEUTE1DRAFT_116579"/>
<dbReference type="Proteomes" id="UP000008065">
    <property type="component" value="Unassembled WGS sequence"/>
</dbReference>
<dbReference type="KEGG" id="nte:NEUTE1DRAFT116579"/>
<accession>F8MHF2</accession>
<name>F8MHF2_NEUT8</name>
<dbReference type="HOGENOM" id="CLU_2923191_0_0_1"/>
<proteinExistence type="predicted"/>
<protein>
    <submittedName>
        <fullName evidence="1">Uncharacterized protein</fullName>
    </submittedName>
</protein>
<evidence type="ECO:0000313" key="2">
    <source>
        <dbReference type="Proteomes" id="UP000008065"/>
    </source>
</evidence>
<dbReference type="AlphaFoldDB" id="F8MHF2"/>
<evidence type="ECO:0000313" key="1">
    <source>
        <dbReference type="EMBL" id="EGO59615.1"/>
    </source>
</evidence>
<sequence length="61" mass="7104">MLRAIRELLFEGSTMICDKRLVRFEGDMVVSEPEWSEHLPARSTNARNPFLTTNHLSLLHH</sequence>
<dbReference type="RefSeq" id="XP_009849830.1">
    <property type="nucleotide sequence ID" value="XM_009851528.1"/>
</dbReference>
<organism evidence="1 2">
    <name type="scientific">Neurospora tetrasperma (strain FGSC 2508 / ATCC MYA-4615 / P0657)</name>
    <dbReference type="NCBI Taxonomy" id="510951"/>
    <lineage>
        <taxon>Eukaryota</taxon>
        <taxon>Fungi</taxon>
        <taxon>Dikarya</taxon>
        <taxon>Ascomycota</taxon>
        <taxon>Pezizomycotina</taxon>
        <taxon>Sordariomycetes</taxon>
        <taxon>Sordariomycetidae</taxon>
        <taxon>Sordariales</taxon>
        <taxon>Sordariaceae</taxon>
        <taxon>Neurospora</taxon>
    </lineage>
</organism>